<keyword evidence="1" id="KW-0812">Transmembrane</keyword>
<dbReference type="Proteomes" id="UP000552836">
    <property type="component" value="Unassembled WGS sequence"/>
</dbReference>
<proteinExistence type="predicted"/>
<evidence type="ECO:0000313" key="3">
    <source>
        <dbReference type="EMBL" id="NIH65745.1"/>
    </source>
</evidence>
<protein>
    <submittedName>
        <fullName evidence="3">Uncharacterized protein</fullName>
    </submittedName>
</protein>
<feature type="transmembrane region" description="Helical" evidence="1">
    <location>
        <begin position="145"/>
        <end position="167"/>
    </location>
</feature>
<reference evidence="5" key="2">
    <citation type="journal article" date="2019" name="Int. J. Syst. Evol. Microbiol.">
        <title>The Global Catalogue of Microorganisms (GCM) 10K type strain sequencing project: providing services to taxonomists for standard genome sequencing and annotation.</title>
        <authorList>
            <consortium name="The Broad Institute Genomics Platform"/>
            <consortium name="The Broad Institute Genome Sequencing Center for Infectious Disease"/>
            <person name="Wu L."/>
            <person name="Ma J."/>
        </authorList>
    </citation>
    <scope>NUCLEOTIDE SEQUENCE [LARGE SCALE GENOMIC DNA]</scope>
    <source>
        <strain evidence="5">CGMCC 4.5581</strain>
    </source>
</reference>
<feature type="transmembrane region" description="Helical" evidence="1">
    <location>
        <begin position="212"/>
        <end position="231"/>
    </location>
</feature>
<dbReference type="EMBL" id="BMMI01000004">
    <property type="protein sequence ID" value="GGL66678.1"/>
    <property type="molecule type" value="Genomic_DNA"/>
</dbReference>
<reference evidence="2" key="1">
    <citation type="journal article" date="2014" name="Int. J. Syst. Evol. Microbiol.">
        <title>Complete genome of a new Firmicutes species belonging to the dominant human colonic microbiota ('Ruminococcus bicirculans') reveals two chromosomes and a selective capacity to utilize plant glucans.</title>
        <authorList>
            <consortium name="NISC Comparative Sequencing Program"/>
            <person name="Wegmann U."/>
            <person name="Louis P."/>
            <person name="Goesmann A."/>
            <person name="Henrissat B."/>
            <person name="Duncan S.H."/>
            <person name="Flint H.J."/>
        </authorList>
    </citation>
    <scope>NUCLEOTIDE SEQUENCE</scope>
    <source>
        <strain evidence="2">CGMCC 4.5581</strain>
    </source>
</reference>
<name>A0A846LKA6_9ACTN</name>
<accession>A0A846LKA6</accession>
<feature type="transmembrane region" description="Helical" evidence="1">
    <location>
        <begin position="179"/>
        <end position="200"/>
    </location>
</feature>
<gene>
    <name evidence="3" type="ORF">FB380_000191</name>
    <name evidence="2" type="ORF">GCM10011589_23810</name>
</gene>
<keyword evidence="1" id="KW-1133">Transmembrane helix</keyword>
<reference evidence="3 4" key="3">
    <citation type="submission" date="2020-02" db="EMBL/GenBank/DDBJ databases">
        <title>Sequencing the genomes of 1000 actinobacteria strains.</title>
        <authorList>
            <person name="Klenk H.-P."/>
        </authorList>
    </citation>
    <scope>NUCLEOTIDE SEQUENCE [LARGE SCALE GENOMIC DNA]</scope>
    <source>
        <strain evidence="3 4">DSM 45201</strain>
    </source>
</reference>
<sequence>MPATGPLTPAPPRPRPRVRDPWTALRVVLVVVGLGMVVVAVLVGQRPASLADLRAAVDAGRVETVRVSEGLEPGATGYAWQIAVWRSGPVTHRTEVWEAAPGVAVPQDSRPVLRRDLADQLQAADPDLRVVPWVEPPTSAEVLGWWLPGWTGTVLLGHAVAVVLVLVGGPPPARATRWAWLWLSWPPIGSLAFLLLSGPFPGLPAPRPGGRRLTGGWAFLLSWVVVGALVGG</sequence>
<dbReference type="AlphaFoldDB" id="A0A846LKA6"/>
<evidence type="ECO:0000256" key="1">
    <source>
        <dbReference type="SAM" id="Phobius"/>
    </source>
</evidence>
<dbReference type="EMBL" id="JAAMPA010000001">
    <property type="protein sequence ID" value="NIH65745.1"/>
    <property type="molecule type" value="Genomic_DNA"/>
</dbReference>
<evidence type="ECO:0000313" key="5">
    <source>
        <dbReference type="Proteomes" id="UP000648663"/>
    </source>
</evidence>
<feature type="transmembrane region" description="Helical" evidence="1">
    <location>
        <begin position="23"/>
        <end position="43"/>
    </location>
</feature>
<organism evidence="3 4">
    <name type="scientific">Modestobacter marinus</name>
    <dbReference type="NCBI Taxonomy" id="477641"/>
    <lineage>
        <taxon>Bacteria</taxon>
        <taxon>Bacillati</taxon>
        <taxon>Actinomycetota</taxon>
        <taxon>Actinomycetes</taxon>
        <taxon>Geodermatophilales</taxon>
        <taxon>Geodermatophilaceae</taxon>
        <taxon>Modestobacter</taxon>
    </lineage>
</organism>
<dbReference type="RefSeq" id="WP_166753444.1">
    <property type="nucleotide sequence ID" value="NZ_BAABJU010000007.1"/>
</dbReference>
<dbReference type="Proteomes" id="UP000648663">
    <property type="component" value="Unassembled WGS sequence"/>
</dbReference>
<comment type="caution">
    <text evidence="3">The sequence shown here is derived from an EMBL/GenBank/DDBJ whole genome shotgun (WGS) entry which is preliminary data.</text>
</comment>
<evidence type="ECO:0000313" key="2">
    <source>
        <dbReference type="EMBL" id="GGL66678.1"/>
    </source>
</evidence>
<keyword evidence="5" id="KW-1185">Reference proteome</keyword>
<keyword evidence="1" id="KW-0472">Membrane</keyword>
<reference evidence="2" key="4">
    <citation type="submission" date="2024-05" db="EMBL/GenBank/DDBJ databases">
        <authorList>
            <person name="Sun Q."/>
            <person name="Zhou Y."/>
        </authorList>
    </citation>
    <scope>NUCLEOTIDE SEQUENCE</scope>
    <source>
        <strain evidence="2">CGMCC 4.5581</strain>
    </source>
</reference>
<evidence type="ECO:0000313" key="4">
    <source>
        <dbReference type="Proteomes" id="UP000552836"/>
    </source>
</evidence>